<proteinExistence type="predicted"/>
<organism evidence="4 5">
    <name type="scientific">Miscanthus lutarioriparius</name>
    <dbReference type="NCBI Taxonomy" id="422564"/>
    <lineage>
        <taxon>Eukaryota</taxon>
        <taxon>Viridiplantae</taxon>
        <taxon>Streptophyta</taxon>
        <taxon>Embryophyta</taxon>
        <taxon>Tracheophyta</taxon>
        <taxon>Spermatophyta</taxon>
        <taxon>Magnoliopsida</taxon>
        <taxon>Liliopsida</taxon>
        <taxon>Poales</taxon>
        <taxon>Poaceae</taxon>
        <taxon>PACMAD clade</taxon>
        <taxon>Panicoideae</taxon>
        <taxon>Andropogonodae</taxon>
        <taxon>Andropogoneae</taxon>
        <taxon>Saccharinae</taxon>
        <taxon>Miscanthus</taxon>
    </lineage>
</organism>
<dbReference type="SUPFAM" id="SSF50965">
    <property type="entry name" value="Galactose oxidase, central domain"/>
    <property type="match status" value="1"/>
</dbReference>
<dbReference type="PROSITE" id="PS50181">
    <property type="entry name" value="FBOX"/>
    <property type="match status" value="1"/>
</dbReference>
<dbReference type="PANTHER" id="PTHR31672:SF12">
    <property type="entry name" value="F-BOX DOMAIN-CONTAINING PROTEIN"/>
    <property type="match status" value="1"/>
</dbReference>
<dbReference type="Pfam" id="PF00646">
    <property type="entry name" value="F-box"/>
    <property type="match status" value="1"/>
</dbReference>
<dbReference type="OrthoDB" id="6482909at2759"/>
<dbReference type="InterPro" id="IPR015915">
    <property type="entry name" value="Kelch-typ_b-propeller"/>
</dbReference>
<evidence type="ECO:0000256" key="2">
    <source>
        <dbReference type="SAM" id="MobiDB-lite"/>
    </source>
</evidence>
<dbReference type="InterPro" id="IPR001810">
    <property type="entry name" value="F-box_dom"/>
</dbReference>
<dbReference type="InterPro" id="IPR050796">
    <property type="entry name" value="SCF_F-box_component"/>
</dbReference>
<evidence type="ECO:0000256" key="1">
    <source>
        <dbReference type="ARBA" id="ARBA00022737"/>
    </source>
</evidence>
<dbReference type="Pfam" id="PF24750">
    <property type="entry name" value="b-prop_At3g26010-like"/>
    <property type="match status" value="1"/>
</dbReference>
<dbReference type="Proteomes" id="UP000604825">
    <property type="component" value="Unassembled WGS sequence"/>
</dbReference>
<dbReference type="AlphaFoldDB" id="A0A811NT80"/>
<dbReference type="FunFam" id="1.20.1280.50:FF:000008">
    <property type="entry name" value="F-box only protein 6"/>
    <property type="match status" value="1"/>
</dbReference>
<keyword evidence="1" id="KW-0677">Repeat</keyword>
<dbReference type="EMBL" id="CAJGYO010000005">
    <property type="protein sequence ID" value="CAD6228412.1"/>
    <property type="molecule type" value="Genomic_DNA"/>
</dbReference>
<dbReference type="CDD" id="cd22157">
    <property type="entry name" value="F-box_AtFBW1-like"/>
    <property type="match status" value="1"/>
</dbReference>
<keyword evidence="5" id="KW-1185">Reference proteome</keyword>
<evidence type="ECO:0000313" key="5">
    <source>
        <dbReference type="Proteomes" id="UP000604825"/>
    </source>
</evidence>
<comment type="caution">
    <text evidence="4">The sequence shown here is derived from an EMBL/GenBank/DDBJ whole genome shotgun (WGS) entry which is preliminary data.</text>
</comment>
<dbReference type="PANTHER" id="PTHR31672">
    <property type="entry name" value="BNACNNG10540D PROTEIN"/>
    <property type="match status" value="1"/>
</dbReference>
<dbReference type="InterPro" id="IPR036047">
    <property type="entry name" value="F-box-like_dom_sf"/>
</dbReference>
<evidence type="ECO:0000313" key="4">
    <source>
        <dbReference type="EMBL" id="CAD6228412.1"/>
    </source>
</evidence>
<name>A0A811NT80_9POAL</name>
<evidence type="ECO:0000259" key="3">
    <source>
        <dbReference type="PROSITE" id="PS50181"/>
    </source>
</evidence>
<feature type="domain" description="F-box" evidence="3">
    <location>
        <begin position="171"/>
        <end position="220"/>
    </location>
</feature>
<feature type="region of interest" description="Disordered" evidence="2">
    <location>
        <begin position="136"/>
        <end position="169"/>
    </location>
</feature>
<accession>A0A811NT80</accession>
<dbReference type="InterPro" id="IPR011043">
    <property type="entry name" value="Gal_Oxase/kelch_b-propeller"/>
</dbReference>
<gene>
    <name evidence="4" type="ORF">NCGR_LOCUS19211</name>
</gene>
<sequence>MGEVAALRQLVGQVQELWDLYGANAHPLPRQGEPTKASSPPLPLAPPPLVTPLSHLALSSASSPTPALRGSAGCGVYVPHGHRFWHCSTHRTRLFTQPHGVEPGKVLHPRWYLLDFEHGSIKDDYCGGRSGYNSELPKIMETNQSPLRKRPRRDRNREKAPSSNKTEVMQQEIWRDFPQDLFETVIARLPVPAIFRFRTVCRKWSSLLGSDSFSHQYSEAPRGLPWFYTITHENANNNVAMYDPSLKKWHHPSVPLTPTKIVIPVASVGGLVCLLDLSHRNFYICNPLMQSLKEIPPRSVQGWSRVAVGMVLNGSSSSDGYKVMWLGNDGTYEVYDSTKNMWSCPGTFPPGIKLPLALNFRSQPVAVGSTVYFMCAEPDGVLSYDVSTGIWRQFAIPLPLHLTDHTLAEFQGRVMLVGLLCKNAATCVCIWELQKMTLLWKEVDRMPNIWCLEFYGKHMKMTCLGNSGLLMLSLKAKRMNRLVTYNLLKREWQKVPDCMLPCSRKKQWIACGTAFDPVPCALA</sequence>
<dbReference type="SUPFAM" id="SSF81383">
    <property type="entry name" value="F-box domain"/>
    <property type="match status" value="1"/>
</dbReference>
<dbReference type="InterPro" id="IPR056592">
    <property type="entry name" value="Beta-prop_At3g26010-like"/>
</dbReference>
<dbReference type="Gene3D" id="2.120.10.80">
    <property type="entry name" value="Kelch-type beta propeller"/>
    <property type="match status" value="1"/>
</dbReference>
<reference evidence="4" key="1">
    <citation type="submission" date="2020-10" db="EMBL/GenBank/DDBJ databases">
        <authorList>
            <person name="Han B."/>
            <person name="Lu T."/>
            <person name="Zhao Q."/>
            <person name="Huang X."/>
            <person name="Zhao Y."/>
        </authorList>
    </citation>
    <scope>NUCLEOTIDE SEQUENCE</scope>
</reference>
<dbReference type="Gene3D" id="1.20.1280.50">
    <property type="match status" value="1"/>
</dbReference>
<dbReference type="SMART" id="SM00256">
    <property type="entry name" value="FBOX"/>
    <property type="match status" value="1"/>
</dbReference>
<dbReference type="FunFam" id="2.120.10.80:FF:000059">
    <property type="entry name" value="F-box only protein 6"/>
    <property type="match status" value="1"/>
</dbReference>
<protein>
    <recommendedName>
        <fullName evidence="3">F-box domain-containing protein</fullName>
    </recommendedName>
</protein>